<name>A0AAD2UYV5_YEREN</name>
<protein>
    <submittedName>
        <fullName evidence="8">O-antigen chain length regulator</fullName>
    </submittedName>
</protein>
<keyword evidence="2" id="KW-1003">Cell membrane</keyword>
<comment type="subcellular location">
    <subcellularLocation>
        <location evidence="1">Cell membrane</location>
        <topology evidence="1">Multi-pass membrane protein</topology>
    </subcellularLocation>
</comment>
<evidence type="ECO:0000256" key="6">
    <source>
        <dbReference type="SAM" id="Phobius"/>
    </source>
</evidence>
<organism evidence="8 9">
    <name type="scientific">Yersinia enterocolitica</name>
    <dbReference type="NCBI Taxonomy" id="630"/>
    <lineage>
        <taxon>Bacteria</taxon>
        <taxon>Pseudomonadati</taxon>
        <taxon>Pseudomonadota</taxon>
        <taxon>Gammaproteobacteria</taxon>
        <taxon>Enterobacterales</taxon>
        <taxon>Yersiniaceae</taxon>
        <taxon>Yersinia</taxon>
    </lineage>
</organism>
<evidence type="ECO:0000256" key="3">
    <source>
        <dbReference type="ARBA" id="ARBA00022692"/>
    </source>
</evidence>
<dbReference type="GO" id="GO:0004713">
    <property type="term" value="F:protein tyrosine kinase activity"/>
    <property type="evidence" value="ECO:0007669"/>
    <property type="project" value="TreeGrafter"/>
</dbReference>
<feature type="transmembrane region" description="Helical" evidence="6">
    <location>
        <begin position="41"/>
        <end position="59"/>
    </location>
</feature>
<evidence type="ECO:0000256" key="1">
    <source>
        <dbReference type="ARBA" id="ARBA00004651"/>
    </source>
</evidence>
<dbReference type="InterPro" id="IPR050445">
    <property type="entry name" value="Bact_polysacc_biosynth/exp"/>
</dbReference>
<evidence type="ECO:0000313" key="9">
    <source>
        <dbReference type="Proteomes" id="UP001182355"/>
    </source>
</evidence>
<evidence type="ECO:0000259" key="7">
    <source>
        <dbReference type="Pfam" id="PF02706"/>
    </source>
</evidence>
<evidence type="ECO:0000313" key="8">
    <source>
        <dbReference type="EMBL" id="ELI8101742.1"/>
    </source>
</evidence>
<dbReference type="AlphaFoldDB" id="A0AAD2UYV5"/>
<feature type="transmembrane region" description="Helical" evidence="6">
    <location>
        <begin position="319"/>
        <end position="339"/>
    </location>
</feature>
<dbReference type="EMBL" id="ABNAVX010000006">
    <property type="protein sequence ID" value="ELI8101742.1"/>
    <property type="molecule type" value="Genomic_DNA"/>
</dbReference>
<comment type="caution">
    <text evidence="8">The sequence shown here is derived from an EMBL/GenBank/DDBJ whole genome shotgun (WGS) entry which is preliminary data.</text>
</comment>
<dbReference type="InterPro" id="IPR003856">
    <property type="entry name" value="LPS_length_determ_N"/>
</dbReference>
<evidence type="ECO:0000256" key="5">
    <source>
        <dbReference type="ARBA" id="ARBA00023136"/>
    </source>
</evidence>
<evidence type="ECO:0000256" key="4">
    <source>
        <dbReference type="ARBA" id="ARBA00022989"/>
    </source>
</evidence>
<feature type="domain" description="Polysaccharide chain length determinant N-terminal" evidence="7">
    <location>
        <begin position="24"/>
        <end position="122"/>
    </location>
</feature>
<keyword evidence="5 6" id="KW-0472">Membrane</keyword>
<proteinExistence type="predicted"/>
<dbReference type="PANTHER" id="PTHR32309:SF13">
    <property type="entry name" value="FERRIC ENTEROBACTIN TRANSPORT PROTEIN FEPE"/>
    <property type="match status" value="1"/>
</dbReference>
<dbReference type="GO" id="GO:0005886">
    <property type="term" value="C:plasma membrane"/>
    <property type="evidence" value="ECO:0007669"/>
    <property type="project" value="UniProtKB-SubCell"/>
</dbReference>
<evidence type="ECO:0000256" key="2">
    <source>
        <dbReference type="ARBA" id="ARBA00022475"/>
    </source>
</evidence>
<sequence length="356" mass="41057">MNDRTVDNNKLSSFEQYESSSNKDEINLIELVCIMLNSYKLVLFITCIFVFFGIGTMFFSQKNWVSSAIVSLPSERQLQSLDSANNSLLLLNIDTNISQDDVFDKFRKYYASPDLFSKYSETLKVKPVGSVSVTRLIADKNANDYFENRNNYIFSYSSSFDFGMKSTLSDYIKYVNKKVNNDINYQIENILDNSKKIANEEYQFALQQAENEQMVKIQRLEYATLIAKAAGLKKPINNDFDIYDRSLNYPISLGSDALDKQLEIEKAITDLTIINAELLNKKLYLDKINSLQPIIVDIDAFDYLQSPSEPIQQDVKKRLLMIIIFSFIGFVSSITFILIRHYIRGRQSILLKLPRE</sequence>
<keyword evidence="3 6" id="KW-0812">Transmembrane</keyword>
<dbReference type="SUPFAM" id="SSF160355">
    <property type="entry name" value="Bacterial polysaccharide co-polymerase-like"/>
    <property type="match status" value="1"/>
</dbReference>
<dbReference type="RefSeq" id="WP_072088452.1">
    <property type="nucleotide sequence ID" value="NZ_CHYV01000003.1"/>
</dbReference>
<dbReference type="Pfam" id="PF02706">
    <property type="entry name" value="Wzz"/>
    <property type="match status" value="1"/>
</dbReference>
<reference evidence="8" key="1">
    <citation type="submission" date="2023-02" db="EMBL/GenBank/DDBJ databases">
        <authorList>
            <person name="Ashton P.M."/>
            <person name="Dallman T."/>
            <person name="Nair S."/>
            <person name="De Pinna E."/>
            <person name="Peters T."/>
            <person name="Grant K."/>
        </authorList>
    </citation>
    <scope>NUCLEOTIDE SEQUENCE</scope>
    <source>
        <strain evidence="8">01103883</strain>
    </source>
</reference>
<keyword evidence="4 6" id="KW-1133">Transmembrane helix</keyword>
<accession>A0AAD2UYV5</accession>
<dbReference type="PANTHER" id="PTHR32309">
    <property type="entry name" value="TYROSINE-PROTEIN KINASE"/>
    <property type="match status" value="1"/>
</dbReference>
<dbReference type="Proteomes" id="UP001182355">
    <property type="component" value="Unassembled WGS sequence"/>
</dbReference>
<gene>
    <name evidence="8" type="ORF">RSF11_001437</name>
</gene>
<dbReference type="Gene3D" id="3.30.1890.10">
    <property type="entry name" value="FepE-like"/>
    <property type="match status" value="1"/>
</dbReference>